<organism evidence="3 4">
    <name type="scientific">Pseudogemmobacter humi</name>
    <dbReference type="NCBI Taxonomy" id="2483812"/>
    <lineage>
        <taxon>Bacteria</taxon>
        <taxon>Pseudomonadati</taxon>
        <taxon>Pseudomonadota</taxon>
        <taxon>Alphaproteobacteria</taxon>
        <taxon>Rhodobacterales</taxon>
        <taxon>Paracoccaceae</taxon>
        <taxon>Pseudogemmobacter</taxon>
    </lineage>
</organism>
<name>A0A3P5X8Y4_9RHOB</name>
<reference evidence="3 4" key="1">
    <citation type="submission" date="2018-11" db="EMBL/GenBank/DDBJ databases">
        <authorList>
            <person name="Criscuolo A."/>
        </authorList>
    </citation>
    <scope>NUCLEOTIDE SEQUENCE [LARGE SCALE GENOMIC DNA]</scope>
    <source>
        <strain evidence="3">ACIP111625</strain>
    </source>
</reference>
<dbReference type="InterPro" id="IPR050445">
    <property type="entry name" value="Bact_polysacc_biosynth/exp"/>
</dbReference>
<evidence type="ECO:0000256" key="2">
    <source>
        <dbReference type="ARBA" id="ARBA00022840"/>
    </source>
</evidence>
<evidence type="ECO:0000256" key="1">
    <source>
        <dbReference type="ARBA" id="ARBA00022741"/>
    </source>
</evidence>
<dbReference type="Pfam" id="PF10609">
    <property type="entry name" value="ParA"/>
    <property type="match status" value="1"/>
</dbReference>
<dbReference type="InterPro" id="IPR027417">
    <property type="entry name" value="P-loop_NTPase"/>
</dbReference>
<dbReference type="InterPro" id="IPR033756">
    <property type="entry name" value="YlxH/NBP35"/>
</dbReference>
<dbReference type="GO" id="GO:0005524">
    <property type="term" value="F:ATP binding"/>
    <property type="evidence" value="ECO:0007669"/>
    <property type="project" value="UniProtKB-KW"/>
</dbReference>
<dbReference type="OrthoDB" id="9775724at2"/>
<protein>
    <submittedName>
        <fullName evidence="3">Tyrosine-protein kinase ptk</fullName>
        <ecNumber evidence="3">2.7.10.-</ecNumber>
    </submittedName>
</protein>
<evidence type="ECO:0000313" key="4">
    <source>
        <dbReference type="Proteomes" id="UP000277498"/>
    </source>
</evidence>
<dbReference type="EC" id="2.7.10.-" evidence="3"/>
<dbReference type="Proteomes" id="UP000277498">
    <property type="component" value="Unassembled WGS sequence"/>
</dbReference>
<gene>
    <name evidence="3" type="primary">ptk_2</name>
    <name evidence="3" type="ORF">XINFAN_01927</name>
</gene>
<dbReference type="PANTHER" id="PTHR32309">
    <property type="entry name" value="TYROSINE-PROTEIN KINASE"/>
    <property type="match status" value="1"/>
</dbReference>
<keyword evidence="3" id="KW-0808">Transferase</keyword>
<dbReference type="SUPFAM" id="SSF52540">
    <property type="entry name" value="P-loop containing nucleoside triphosphate hydrolases"/>
    <property type="match status" value="1"/>
</dbReference>
<dbReference type="GO" id="GO:0016301">
    <property type="term" value="F:kinase activity"/>
    <property type="evidence" value="ECO:0007669"/>
    <property type="project" value="UniProtKB-KW"/>
</dbReference>
<dbReference type="PANTHER" id="PTHR32309:SF31">
    <property type="entry name" value="CAPSULAR EXOPOLYSACCHARIDE FAMILY"/>
    <property type="match status" value="1"/>
</dbReference>
<proteinExistence type="predicted"/>
<keyword evidence="1" id="KW-0547">Nucleotide-binding</keyword>
<keyword evidence="2" id="KW-0067">ATP-binding</keyword>
<evidence type="ECO:0000313" key="3">
    <source>
        <dbReference type="EMBL" id="VDC27698.1"/>
    </source>
</evidence>
<dbReference type="AlphaFoldDB" id="A0A3P5X8Y4"/>
<accession>A0A3P5X8Y4</accession>
<sequence length="293" mass="31613">MSGGKGDPGSKSRSAVRPGYVSLFRPGHPRIESAVTLDQRTGREIMLAPENFAAPNPSRVWESIGEVQVNPDRLARNGLFPKAEQHPATRIFDMLRTRIAQAMTKEGWNRLAVTSPGPGCGASFVAANLALALGRLPSCRTVLMDLDLREPKLADLFGQTDAQPLLDFLMGEQPLESQFRRIGGNLALALNGAPVSRAAETLQDPQVADTLRAMGEVLQPDMIIFDTPPALTSDDAISLAGRVDAVLLVVDGTRTTPAEITACERLFEGRIPLLAVVLNRAQDPQPRPARGKR</sequence>
<dbReference type="Gene3D" id="3.40.50.300">
    <property type="entry name" value="P-loop containing nucleotide triphosphate hydrolases"/>
    <property type="match status" value="1"/>
</dbReference>
<dbReference type="CDD" id="cd05387">
    <property type="entry name" value="BY-kinase"/>
    <property type="match status" value="1"/>
</dbReference>
<keyword evidence="4" id="KW-1185">Reference proteome</keyword>
<dbReference type="InterPro" id="IPR005702">
    <property type="entry name" value="Wzc-like_C"/>
</dbReference>
<keyword evidence="3" id="KW-0418">Kinase</keyword>
<dbReference type="EMBL" id="UXAW01000062">
    <property type="protein sequence ID" value="VDC27698.1"/>
    <property type="molecule type" value="Genomic_DNA"/>
</dbReference>
<dbReference type="RefSeq" id="WP_160144583.1">
    <property type="nucleotide sequence ID" value="NZ_UXAW01000062.1"/>
</dbReference>